<evidence type="ECO:0000313" key="2">
    <source>
        <dbReference type="Proteomes" id="UP000654482"/>
    </source>
</evidence>
<comment type="caution">
    <text evidence="1">The sequence shown here is derived from an EMBL/GenBank/DDBJ whole genome shotgun (WGS) entry which is preliminary data.</text>
</comment>
<evidence type="ECO:0000313" key="1">
    <source>
        <dbReference type="EMBL" id="MBE9117207.1"/>
    </source>
</evidence>
<dbReference type="AlphaFoldDB" id="A0A8J7DXU8"/>
<sequence length="272" mass="31555">MTMLVPIWSPLACAKTTIEKLDLDYDSQILTTLHERVSRGAELAQNYYQTWHSIFWNGSNAATKKRVNDALARIAWKVADLIFEGLDLFNRFCDEQERLETKPSSDVCELRRLFYMAEQGLLKYHSHQIEVRQLELFDVTEYEVSEMKQNTVFPSVKRWVGYWCERIGSEYRERWNVLWEKGAELFKSPNCQQLTFADILPAWNQVESSIKAVQLLRTLPLRAARKVSSILGIPQKVKGVDLNLELLRSNIRKMFNAHPDRTCEAILGVVAV</sequence>
<gene>
    <name evidence="1" type="ORF">IQ249_15005</name>
</gene>
<protein>
    <submittedName>
        <fullName evidence="1">Uncharacterized protein</fullName>
    </submittedName>
</protein>
<dbReference type="EMBL" id="JADEWZ010000022">
    <property type="protein sequence ID" value="MBE9117207.1"/>
    <property type="molecule type" value="Genomic_DNA"/>
</dbReference>
<organism evidence="1 2">
    <name type="scientific">Lusitaniella coriacea LEGE 07157</name>
    <dbReference type="NCBI Taxonomy" id="945747"/>
    <lineage>
        <taxon>Bacteria</taxon>
        <taxon>Bacillati</taxon>
        <taxon>Cyanobacteriota</taxon>
        <taxon>Cyanophyceae</taxon>
        <taxon>Spirulinales</taxon>
        <taxon>Lusitaniellaceae</taxon>
        <taxon>Lusitaniella</taxon>
    </lineage>
</organism>
<proteinExistence type="predicted"/>
<keyword evidence="2" id="KW-1185">Reference proteome</keyword>
<name>A0A8J7DXU8_9CYAN</name>
<accession>A0A8J7DXU8</accession>
<reference evidence="1" key="1">
    <citation type="submission" date="2020-10" db="EMBL/GenBank/DDBJ databases">
        <authorList>
            <person name="Castelo-Branco R."/>
            <person name="Eusebio N."/>
            <person name="Adriana R."/>
            <person name="Vieira A."/>
            <person name="Brugerolle De Fraissinette N."/>
            <person name="Rezende De Castro R."/>
            <person name="Schneider M.P."/>
            <person name="Vasconcelos V."/>
            <person name="Leao P.N."/>
        </authorList>
    </citation>
    <scope>NUCLEOTIDE SEQUENCE</scope>
    <source>
        <strain evidence="1">LEGE 07157</strain>
    </source>
</reference>
<dbReference type="RefSeq" id="WP_194030298.1">
    <property type="nucleotide sequence ID" value="NZ_JADEWZ010000022.1"/>
</dbReference>
<dbReference type="Proteomes" id="UP000654482">
    <property type="component" value="Unassembled WGS sequence"/>
</dbReference>